<evidence type="ECO:0000259" key="5">
    <source>
        <dbReference type="PROSITE" id="PS51462"/>
    </source>
</evidence>
<comment type="caution">
    <text evidence="6">The sequence shown here is derived from an EMBL/GenBank/DDBJ whole genome shotgun (WGS) entry which is preliminary data.</text>
</comment>
<dbReference type="PANTHER" id="PTHR43046">
    <property type="entry name" value="GDP-MANNOSE MANNOSYL HYDROLASE"/>
    <property type="match status" value="1"/>
</dbReference>
<evidence type="ECO:0000256" key="3">
    <source>
        <dbReference type="ARBA" id="ARBA00022801"/>
    </source>
</evidence>
<dbReference type="Proteomes" id="UP000275048">
    <property type="component" value="Unassembled WGS sequence"/>
</dbReference>
<dbReference type="CDD" id="cd04673">
    <property type="entry name" value="NUDIX_ADPRase"/>
    <property type="match status" value="1"/>
</dbReference>
<dbReference type="AlphaFoldDB" id="A0A3M8AGL6"/>
<evidence type="ECO:0000313" key="6">
    <source>
        <dbReference type="EMBL" id="RNB50352.1"/>
    </source>
</evidence>
<sequence length="279" mass="30434">MEVVLAASAVIADPDGRVLLVERGREPQRGRWSVPGGRVEPGETLESAAAREALEETGFHVEIGCELWTVRTPTGDGRDFEIHDFAATVVGGVLRRGDDADDARWFTPAELHAVPLTTHLVDHLRRAGLVPPLPHVDEHSIVIDADRDAVWSALERVVDRVGSPRFAMLLGCEDTTASGPRPLAEWSSVPGFHVGAAERPSVLALAGRHRYSDYELVFRVDDLGADRSRLRAETRAIFPGRRGAAYRMLLMGTGAHVLATRRLLSRVQRAVARAAARDA</sequence>
<evidence type="ECO:0000313" key="7">
    <source>
        <dbReference type="Proteomes" id="UP000275048"/>
    </source>
</evidence>
<dbReference type="InterPro" id="IPR015797">
    <property type="entry name" value="NUDIX_hydrolase-like_dom_sf"/>
</dbReference>
<dbReference type="SUPFAM" id="SSF55811">
    <property type="entry name" value="Nudix"/>
    <property type="match status" value="1"/>
</dbReference>
<proteinExistence type="inferred from homology"/>
<dbReference type="InterPro" id="IPR020476">
    <property type="entry name" value="Nudix_hydrolase"/>
</dbReference>
<dbReference type="EMBL" id="RHHB01000009">
    <property type="protein sequence ID" value="RNB50352.1"/>
    <property type="molecule type" value="Genomic_DNA"/>
</dbReference>
<dbReference type="Gene3D" id="3.90.79.10">
    <property type="entry name" value="Nucleoside Triphosphate Pyrophosphohydrolase"/>
    <property type="match status" value="1"/>
</dbReference>
<accession>A0A3M8AGL6</accession>
<feature type="domain" description="Nudix hydrolase" evidence="5">
    <location>
        <begin position="2"/>
        <end position="129"/>
    </location>
</feature>
<dbReference type="InterPro" id="IPR020084">
    <property type="entry name" value="NUDIX_hydrolase_CS"/>
</dbReference>
<evidence type="ECO:0000256" key="4">
    <source>
        <dbReference type="RuleBase" id="RU003476"/>
    </source>
</evidence>
<gene>
    <name evidence="6" type="ORF">EDM22_07580</name>
</gene>
<dbReference type="PROSITE" id="PS51462">
    <property type="entry name" value="NUDIX"/>
    <property type="match status" value="1"/>
</dbReference>
<comment type="cofactor">
    <cofactor evidence="1">
        <name>Mg(2+)</name>
        <dbReference type="ChEBI" id="CHEBI:18420"/>
    </cofactor>
</comment>
<dbReference type="Pfam" id="PF00293">
    <property type="entry name" value="NUDIX"/>
    <property type="match status" value="1"/>
</dbReference>
<dbReference type="PROSITE" id="PS00893">
    <property type="entry name" value="NUDIX_BOX"/>
    <property type="match status" value="1"/>
</dbReference>
<organism evidence="6 7">
    <name type="scientific">Agromyces tardus</name>
    <dbReference type="NCBI Taxonomy" id="2583849"/>
    <lineage>
        <taxon>Bacteria</taxon>
        <taxon>Bacillati</taxon>
        <taxon>Actinomycetota</taxon>
        <taxon>Actinomycetes</taxon>
        <taxon>Micrococcales</taxon>
        <taxon>Microbacteriaceae</taxon>
        <taxon>Agromyces</taxon>
    </lineage>
</organism>
<dbReference type="PRINTS" id="PR00502">
    <property type="entry name" value="NUDIXFAMILY"/>
</dbReference>
<comment type="similarity">
    <text evidence="2 4">Belongs to the Nudix hydrolase family.</text>
</comment>
<dbReference type="InterPro" id="IPR000086">
    <property type="entry name" value="NUDIX_hydrolase_dom"/>
</dbReference>
<dbReference type="OrthoDB" id="9804442at2"/>
<name>A0A3M8AGL6_9MICO</name>
<dbReference type="PANTHER" id="PTHR43046:SF14">
    <property type="entry name" value="MUTT_NUDIX FAMILY PROTEIN"/>
    <property type="match status" value="1"/>
</dbReference>
<keyword evidence="7" id="KW-1185">Reference proteome</keyword>
<keyword evidence="3 4" id="KW-0378">Hydrolase</keyword>
<protein>
    <submittedName>
        <fullName evidence="6">NUDIX domain-containing protein</fullName>
    </submittedName>
</protein>
<dbReference type="GO" id="GO:0016787">
    <property type="term" value="F:hydrolase activity"/>
    <property type="evidence" value="ECO:0007669"/>
    <property type="project" value="UniProtKB-KW"/>
</dbReference>
<dbReference type="RefSeq" id="WP_122936487.1">
    <property type="nucleotide sequence ID" value="NZ_JBHSNT010000064.1"/>
</dbReference>
<reference evidence="6 7" key="1">
    <citation type="submission" date="2018-10" db="EMBL/GenBank/DDBJ databases">
        <title>Isolation, diversity and antibacterial activity of antinobacteria from the wheat rhizosphere soil.</title>
        <authorList>
            <person name="Sun T."/>
        </authorList>
    </citation>
    <scope>NUCLEOTIDE SEQUENCE [LARGE SCALE GENOMIC DNA]</scope>
    <source>
        <strain evidence="6 7">SJ-23</strain>
    </source>
</reference>
<evidence type="ECO:0000256" key="2">
    <source>
        <dbReference type="ARBA" id="ARBA00005582"/>
    </source>
</evidence>
<evidence type="ECO:0000256" key="1">
    <source>
        <dbReference type="ARBA" id="ARBA00001946"/>
    </source>
</evidence>